<organism evidence="1 2">
    <name type="scientific">Nitrosomonas communis</name>
    <dbReference type="NCBI Taxonomy" id="44574"/>
    <lineage>
        <taxon>Bacteria</taxon>
        <taxon>Pseudomonadati</taxon>
        <taxon>Pseudomonadota</taxon>
        <taxon>Betaproteobacteria</taxon>
        <taxon>Nitrosomonadales</taxon>
        <taxon>Nitrosomonadaceae</taxon>
        <taxon>Nitrosomonas</taxon>
    </lineage>
</organism>
<gene>
    <name evidence="1" type="ORF">SAMN05421863_103530</name>
</gene>
<dbReference type="AlphaFoldDB" id="A0A1I4RUJ5"/>
<reference evidence="2" key="1">
    <citation type="submission" date="2016-10" db="EMBL/GenBank/DDBJ databases">
        <authorList>
            <person name="Varghese N."/>
            <person name="Submissions S."/>
        </authorList>
    </citation>
    <scope>NUCLEOTIDE SEQUENCE [LARGE SCALE GENOMIC DNA]</scope>
    <source>
        <strain evidence="2">Nm44</strain>
    </source>
</reference>
<dbReference type="EMBL" id="FOUB01000035">
    <property type="protein sequence ID" value="SFM55908.1"/>
    <property type="molecule type" value="Genomic_DNA"/>
</dbReference>
<dbReference type="Proteomes" id="UP000183287">
    <property type="component" value="Unassembled WGS sequence"/>
</dbReference>
<keyword evidence="2" id="KW-1185">Reference proteome</keyword>
<proteinExistence type="predicted"/>
<sequence>MSNNILETCRTIGGGRFIDEASDKLAELIRAVNETGRTGKVELAISVKKATRGGAMHVTGKVKLTRPQEEPMEAMLFADEDGRLLTEDPSQAKLDLRVVQEPSSNLKTITN</sequence>
<evidence type="ECO:0000313" key="2">
    <source>
        <dbReference type="Proteomes" id="UP000183287"/>
    </source>
</evidence>
<evidence type="ECO:0000313" key="1">
    <source>
        <dbReference type="EMBL" id="SFM55908.1"/>
    </source>
</evidence>
<dbReference type="OrthoDB" id="8613069at2"/>
<name>A0A1I4RUJ5_9PROT</name>
<accession>A0A1I4RUJ5</accession>
<dbReference type="RefSeq" id="WP_083398489.1">
    <property type="nucleotide sequence ID" value="NZ_FOUB01000035.1"/>
</dbReference>
<protein>
    <submittedName>
        <fullName evidence="1">Uncharacterized protein</fullName>
    </submittedName>
</protein>